<evidence type="ECO:0000256" key="1">
    <source>
        <dbReference type="SAM" id="MobiDB-lite"/>
    </source>
</evidence>
<feature type="region of interest" description="Disordered" evidence="1">
    <location>
        <begin position="108"/>
        <end position="129"/>
    </location>
</feature>
<sequence>MSIVVWKNGASATDLMSAVALSSEDSRCASVGPALGWPSKRKGAAHSSSISAMPTSTPTSTSSGPHSVLSDIILWLQCPAQLDGEQIRTVLDANKIRGTAARWRVLGGRQCGEEQGDKDPLERQSLDGG</sequence>
<proteinExistence type="predicted"/>
<reference evidence="2 3" key="1">
    <citation type="journal article" date="2023" name="Sci. Data">
        <title>Genome assembly of the Korean intertidal mud-creeper Batillaria attramentaria.</title>
        <authorList>
            <person name="Patra A.K."/>
            <person name="Ho P.T."/>
            <person name="Jun S."/>
            <person name="Lee S.J."/>
            <person name="Kim Y."/>
            <person name="Won Y.J."/>
        </authorList>
    </citation>
    <scope>NUCLEOTIDE SEQUENCE [LARGE SCALE GENOMIC DNA]</scope>
    <source>
        <strain evidence="2">Wonlab-2016</strain>
    </source>
</reference>
<evidence type="ECO:0000313" key="3">
    <source>
        <dbReference type="Proteomes" id="UP001519460"/>
    </source>
</evidence>
<dbReference type="EMBL" id="JACVVK020000305">
    <property type="protein sequence ID" value="KAK7479353.1"/>
    <property type="molecule type" value="Genomic_DNA"/>
</dbReference>
<comment type="caution">
    <text evidence="2">The sequence shown here is derived from an EMBL/GenBank/DDBJ whole genome shotgun (WGS) entry which is preliminary data.</text>
</comment>
<dbReference type="AlphaFoldDB" id="A0ABD0JXW7"/>
<feature type="compositionally biased region" description="Low complexity" evidence="1">
    <location>
        <begin position="47"/>
        <end position="65"/>
    </location>
</feature>
<evidence type="ECO:0000313" key="2">
    <source>
        <dbReference type="EMBL" id="KAK7479353.1"/>
    </source>
</evidence>
<accession>A0ABD0JXW7</accession>
<protein>
    <submittedName>
        <fullName evidence="2">Uncharacterized protein</fullName>
    </submittedName>
</protein>
<feature type="region of interest" description="Disordered" evidence="1">
    <location>
        <begin position="32"/>
        <end position="65"/>
    </location>
</feature>
<name>A0ABD0JXW7_9CAEN</name>
<organism evidence="2 3">
    <name type="scientific">Batillaria attramentaria</name>
    <dbReference type="NCBI Taxonomy" id="370345"/>
    <lineage>
        <taxon>Eukaryota</taxon>
        <taxon>Metazoa</taxon>
        <taxon>Spiralia</taxon>
        <taxon>Lophotrochozoa</taxon>
        <taxon>Mollusca</taxon>
        <taxon>Gastropoda</taxon>
        <taxon>Caenogastropoda</taxon>
        <taxon>Sorbeoconcha</taxon>
        <taxon>Cerithioidea</taxon>
        <taxon>Batillariidae</taxon>
        <taxon>Batillaria</taxon>
    </lineage>
</organism>
<dbReference type="Proteomes" id="UP001519460">
    <property type="component" value="Unassembled WGS sequence"/>
</dbReference>
<gene>
    <name evidence="2" type="ORF">BaRGS_00029431</name>
</gene>
<feature type="compositionally biased region" description="Basic and acidic residues" evidence="1">
    <location>
        <begin position="111"/>
        <end position="129"/>
    </location>
</feature>
<keyword evidence="3" id="KW-1185">Reference proteome</keyword>